<dbReference type="SUPFAM" id="SSF82866">
    <property type="entry name" value="Multidrug efflux transporter AcrB transmembrane domain"/>
    <property type="match status" value="1"/>
</dbReference>
<keyword evidence="4 8" id="KW-0812">Transmembrane</keyword>
<evidence type="ECO:0000313" key="10">
    <source>
        <dbReference type="EMBL" id="BCB92018.1"/>
    </source>
</evidence>
<dbReference type="PANTHER" id="PTHR33406">
    <property type="entry name" value="MEMBRANE PROTEIN MJ1562-RELATED"/>
    <property type="match status" value="1"/>
</dbReference>
<evidence type="ECO:0000256" key="2">
    <source>
        <dbReference type="ARBA" id="ARBA00010157"/>
    </source>
</evidence>
<feature type="transmembrane region" description="Helical" evidence="8">
    <location>
        <begin position="170"/>
        <end position="190"/>
    </location>
</feature>
<accession>A0A6F8Z1G2</accession>
<dbReference type="Gene3D" id="1.20.1640.10">
    <property type="entry name" value="Multidrug efflux transporter AcrB transmembrane domain"/>
    <property type="match status" value="1"/>
</dbReference>
<dbReference type="KEGG" id="psuu:Psuf_093310"/>
<evidence type="ECO:0000256" key="6">
    <source>
        <dbReference type="ARBA" id="ARBA00023136"/>
    </source>
</evidence>
<dbReference type="AlphaFoldDB" id="A0A6F8Z1G2"/>
<proteinExistence type="inferred from homology"/>
<evidence type="ECO:0000256" key="7">
    <source>
        <dbReference type="SAM" id="MobiDB-lite"/>
    </source>
</evidence>
<evidence type="ECO:0000313" key="11">
    <source>
        <dbReference type="Proteomes" id="UP000503011"/>
    </source>
</evidence>
<evidence type="ECO:0000256" key="3">
    <source>
        <dbReference type="ARBA" id="ARBA00022475"/>
    </source>
</evidence>
<protein>
    <recommendedName>
        <fullName evidence="9">Membrane transport protein MMPL domain-containing protein</fullName>
    </recommendedName>
</protein>
<dbReference type="Proteomes" id="UP000503011">
    <property type="component" value="Chromosome"/>
</dbReference>
<evidence type="ECO:0000259" key="9">
    <source>
        <dbReference type="Pfam" id="PF03176"/>
    </source>
</evidence>
<organism evidence="10 11">
    <name type="scientific">Phytohabitans suffuscus</name>
    <dbReference type="NCBI Taxonomy" id="624315"/>
    <lineage>
        <taxon>Bacteria</taxon>
        <taxon>Bacillati</taxon>
        <taxon>Actinomycetota</taxon>
        <taxon>Actinomycetes</taxon>
        <taxon>Micromonosporales</taxon>
        <taxon>Micromonosporaceae</taxon>
    </lineage>
</organism>
<gene>
    <name evidence="10" type="ORF">Psuf_093310</name>
</gene>
<keyword evidence="11" id="KW-1185">Reference proteome</keyword>
<feature type="region of interest" description="Disordered" evidence="7">
    <location>
        <begin position="225"/>
        <end position="257"/>
    </location>
</feature>
<dbReference type="GO" id="GO:0005886">
    <property type="term" value="C:plasma membrane"/>
    <property type="evidence" value="ECO:0007669"/>
    <property type="project" value="UniProtKB-SubCell"/>
</dbReference>
<name>A0A6F8Z1G2_9ACTN</name>
<reference evidence="10 11" key="2">
    <citation type="submission" date="2020-03" db="EMBL/GenBank/DDBJ databases">
        <authorList>
            <person name="Ichikawa N."/>
            <person name="Kimura A."/>
            <person name="Kitahashi Y."/>
            <person name="Uohara A."/>
        </authorList>
    </citation>
    <scope>NUCLEOTIDE SEQUENCE [LARGE SCALE GENOMIC DNA]</scope>
    <source>
        <strain evidence="10 11">NBRC 105367</strain>
    </source>
</reference>
<evidence type="ECO:0000256" key="4">
    <source>
        <dbReference type="ARBA" id="ARBA00022692"/>
    </source>
</evidence>
<feature type="domain" description="Membrane transport protein MMPL" evidence="9">
    <location>
        <begin position="43"/>
        <end position="222"/>
    </location>
</feature>
<dbReference type="Pfam" id="PF03176">
    <property type="entry name" value="MMPL"/>
    <property type="match status" value="1"/>
</dbReference>
<evidence type="ECO:0000256" key="5">
    <source>
        <dbReference type="ARBA" id="ARBA00022989"/>
    </source>
</evidence>
<evidence type="ECO:0000256" key="1">
    <source>
        <dbReference type="ARBA" id="ARBA00004651"/>
    </source>
</evidence>
<dbReference type="InterPro" id="IPR004869">
    <property type="entry name" value="MMPL_dom"/>
</dbReference>
<comment type="similarity">
    <text evidence="2">Belongs to the resistance-nodulation-cell division (RND) (TC 2.A.6) family. MmpL subfamily.</text>
</comment>
<reference evidence="10 11" key="1">
    <citation type="submission" date="2020-03" db="EMBL/GenBank/DDBJ databases">
        <title>Whole genome shotgun sequence of Phytohabitans suffuscus NBRC 105367.</title>
        <authorList>
            <person name="Komaki H."/>
            <person name="Tamura T."/>
        </authorList>
    </citation>
    <scope>NUCLEOTIDE SEQUENCE [LARGE SCALE GENOMIC DNA]</scope>
    <source>
        <strain evidence="10 11">NBRC 105367</strain>
    </source>
</reference>
<feature type="transmembrane region" description="Helical" evidence="8">
    <location>
        <begin position="143"/>
        <end position="163"/>
    </location>
</feature>
<dbReference type="InterPro" id="IPR050545">
    <property type="entry name" value="Mycobact_MmpL"/>
</dbReference>
<sequence>MATLSARLGRFAFRRRGPVVLVWLVILAGAGAAGLSAPSAPEGERVTSPPYRSAIESAVRQLGEGGQVAMVADPFEGGAVSGDGSLAYASVMYAVKASGVTDGTRGEIEAAAGVARQVGLTVEAGGSAMEAGGMEAGGGVAEIIAIGLAALILLATFGSLVAAGLPLLTALLGVAVSMMSILAFGEALGLSATSGTMALMLGLAVGIDYALFVVSRYREEHSAACPRPTRSGWRRAPPAPPWPSRACSRYAPTCSGP</sequence>
<feature type="transmembrane region" description="Helical" evidence="8">
    <location>
        <begin position="196"/>
        <end position="214"/>
    </location>
</feature>
<keyword evidence="6 8" id="KW-0472">Membrane</keyword>
<comment type="subcellular location">
    <subcellularLocation>
        <location evidence="1">Cell membrane</location>
        <topology evidence="1">Multi-pass membrane protein</topology>
    </subcellularLocation>
</comment>
<evidence type="ECO:0000256" key="8">
    <source>
        <dbReference type="SAM" id="Phobius"/>
    </source>
</evidence>
<dbReference type="EMBL" id="AP022871">
    <property type="protein sequence ID" value="BCB92018.1"/>
    <property type="molecule type" value="Genomic_DNA"/>
</dbReference>
<keyword evidence="5 8" id="KW-1133">Transmembrane helix</keyword>
<keyword evidence="3" id="KW-1003">Cell membrane</keyword>
<dbReference type="PANTHER" id="PTHR33406:SF11">
    <property type="entry name" value="MEMBRANE PROTEIN SCO6666-RELATED"/>
    <property type="match status" value="1"/>
</dbReference>